<dbReference type="Gene3D" id="3.40.109.10">
    <property type="entry name" value="NADH Oxidase"/>
    <property type="match status" value="1"/>
</dbReference>
<dbReference type="RefSeq" id="WP_107977536.1">
    <property type="nucleotide sequence ID" value="NZ_BMEZ01000020.1"/>
</dbReference>
<evidence type="ECO:0000256" key="1">
    <source>
        <dbReference type="ARBA" id="ARBA00022630"/>
    </source>
</evidence>
<organism evidence="7 8">
    <name type="scientific">Allosediminivita pacifica</name>
    <dbReference type="NCBI Taxonomy" id="1267769"/>
    <lineage>
        <taxon>Bacteria</taxon>
        <taxon>Pseudomonadati</taxon>
        <taxon>Pseudomonadota</taxon>
        <taxon>Alphaproteobacteria</taxon>
        <taxon>Rhodobacterales</taxon>
        <taxon>Paracoccaceae</taxon>
        <taxon>Allosediminivita</taxon>
    </lineage>
</organism>
<protein>
    <recommendedName>
        <fullName evidence="5">Putative NADH dehydrogenase/NAD(P)H nitroreductase C8N44_11932</fullName>
        <ecNumber evidence="5">1.-.-.-</ecNumber>
    </recommendedName>
</protein>
<evidence type="ECO:0000256" key="5">
    <source>
        <dbReference type="HAMAP-Rule" id="MF_01204"/>
    </source>
</evidence>
<dbReference type="InterPro" id="IPR029479">
    <property type="entry name" value="Nitroreductase"/>
</dbReference>
<dbReference type="NCBIfam" id="NF003768">
    <property type="entry name" value="PRK05365.1"/>
    <property type="match status" value="1"/>
</dbReference>
<dbReference type="GO" id="GO:0016491">
    <property type="term" value="F:oxidoreductase activity"/>
    <property type="evidence" value="ECO:0007669"/>
    <property type="project" value="UniProtKB-UniRule"/>
</dbReference>
<gene>
    <name evidence="7" type="ORF">C8N44_11932</name>
</gene>
<keyword evidence="5" id="KW-0520">NAD</keyword>
<dbReference type="AlphaFoldDB" id="A0A2T6APX1"/>
<dbReference type="Proteomes" id="UP000244069">
    <property type="component" value="Unassembled WGS sequence"/>
</dbReference>
<keyword evidence="1 5" id="KW-0285">Flavoprotein</keyword>
<feature type="domain" description="Nitroreductase" evidence="6">
    <location>
        <begin position="29"/>
        <end position="179"/>
    </location>
</feature>
<evidence type="ECO:0000313" key="7">
    <source>
        <dbReference type="EMBL" id="PTX45874.1"/>
    </source>
</evidence>
<sequence>MKDLDVDRALDESALATLFTEARTQNGWQDKPVPDSVLEKIYDLVKMGPTSANCSPGRFVFIRTPEGKEKLAPALSKGNLAKTEAAPVTVIVAEDMEFYEKLPELFPHADARSWFTGSPAMVEETAFRNSTLQGAYLMMAARALGLDCGPMSGFDKDKVNEAFFAGTTWRVNFICNLGYGDPSKVFDRLPRLSMEDACLME</sequence>
<name>A0A2T6APX1_9RHOB</name>
<dbReference type="PANTHER" id="PTHR43543:SF1">
    <property type="entry name" value="MALONIC SEMIALDEHYDE REDUCTASE RUTE-RELATED"/>
    <property type="match status" value="1"/>
</dbReference>
<dbReference type="InterPro" id="IPR050461">
    <property type="entry name" value="Nitroreductase_HadB/RutE"/>
</dbReference>
<reference evidence="7 8" key="1">
    <citation type="submission" date="2018-04" db="EMBL/GenBank/DDBJ databases">
        <title>Genomic Encyclopedia of Archaeal and Bacterial Type Strains, Phase II (KMG-II): from individual species to whole genera.</title>
        <authorList>
            <person name="Goeker M."/>
        </authorList>
    </citation>
    <scope>NUCLEOTIDE SEQUENCE [LARGE SCALE GENOMIC DNA]</scope>
    <source>
        <strain evidence="7 8">DSM 29329</strain>
    </source>
</reference>
<evidence type="ECO:0000256" key="4">
    <source>
        <dbReference type="ARBA" id="ARBA00023002"/>
    </source>
</evidence>
<comment type="similarity">
    <text evidence="5">Belongs to the nitroreductase family. HadB/RutE subfamily.</text>
</comment>
<proteinExistence type="inferred from homology"/>
<dbReference type="CDD" id="cd02148">
    <property type="entry name" value="RutE-like"/>
    <property type="match status" value="1"/>
</dbReference>
<evidence type="ECO:0000256" key="2">
    <source>
        <dbReference type="ARBA" id="ARBA00022643"/>
    </source>
</evidence>
<keyword evidence="3 5" id="KW-0521">NADP</keyword>
<dbReference type="HAMAP" id="MF_01204">
    <property type="entry name" value="Oxidoreductase_RutE_HadB"/>
    <property type="match status" value="1"/>
</dbReference>
<dbReference type="OrthoDB" id="9784375at2"/>
<keyword evidence="8" id="KW-1185">Reference proteome</keyword>
<dbReference type="PANTHER" id="PTHR43543">
    <property type="entry name" value="MALONIC SEMIALDEHYDE REDUCTASE RUTE-RELATED"/>
    <property type="match status" value="1"/>
</dbReference>
<accession>A0A2T6APX1</accession>
<comment type="caution">
    <text evidence="7">The sequence shown here is derived from an EMBL/GenBank/DDBJ whole genome shotgun (WGS) entry which is preliminary data.</text>
</comment>
<evidence type="ECO:0000259" key="6">
    <source>
        <dbReference type="Pfam" id="PF00881"/>
    </source>
</evidence>
<dbReference type="Pfam" id="PF00881">
    <property type="entry name" value="Nitroreductase"/>
    <property type="match status" value="1"/>
</dbReference>
<keyword evidence="2 5" id="KW-0288">FMN</keyword>
<evidence type="ECO:0000313" key="8">
    <source>
        <dbReference type="Proteomes" id="UP000244069"/>
    </source>
</evidence>
<dbReference type="SUPFAM" id="SSF55469">
    <property type="entry name" value="FMN-dependent nitroreductase-like"/>
    <property type="match status" value="1"/>
</dbReference>
<keyword evidence="4 5" id="KW-0560">Oxidoreductase</keyword>
<evidence type="ECO:0000256" key="3">
    <source>
        <dbReference type="ARBA" id="ARBA00022857"/>
    </source>
</evidence>
<comment type="cofactor">
    <cofactor evidence="5">
        <name>FMN</name>
        <dbReference type="ChEBI" id="CHEBI:58210"/>
    </cofactor>
</comment>
<dbReference type="InterPro" id="IPR000415">
    <property type="entry name" value="Nitroreductase-like"/>
</dbReference>
<dbReference type="EMBL" id="QBKN01000019">
    <property type="protein sequence ID" value="PTX45874.1"/>
    <property type="molecule type" value="Genomic_DNA"/>
</dbReference>
<dbReference type="InterPro" id="IPR023936">
    <property type="entry name" value="RutE-like"/>
</dbReference>
<dbReference type="EC" id="1.-.-.-" evidence="5"/>